<dbReference type="SUPFAM" id="SSF53328">
    <property type="entry name" value="Formyltransferase"/>
    <property type="match status" value="1"/>
</dbReference>
<evidence type="ECO:0000313" key="3">
    <source>
        <dbReference type="EMBL" id="MBM7415246.1"/>
    </source>
</evidence>
<dbReference type="Pfam" id="PF00551">
    <property type="entry name" value="Formyl_trans_N"/>
    <property type="match status" value="1"/>
</dbReference>
<dbReference type="PANTHER" id="PTHR11138:SF5">
    <property type="entry name" value="METHIONYL-TRNA FORMYLTRANSFERASE, MITOCHONDRIAL"/>
    <property type="match status" value="1"/>
</dbReference>
<evidence type="ECO:0000259" key="1">
    <source>
        <dbReference type="Pfam" id="PF00551"/>
    </source>
</evidence>
<sequence>MRVAMFGYQTWGHTTLRTVIESDHEVVLAVTHPPSEHSYESIWSDSVEDLARAHNVPVHLALTPDDALRVALEEAKPDIIVANNWRTKLPRSIYDMPPHGTLNLHDSLLPRFTGFSPVIWSLISGAAETGLTAHRMDDELDTGDVVIQRSVPIGPRDTATQLVQATIDLIPEVLLEALGAIESGTAVWTPQDLSQRTFFHKRADIDSRIDWTWPAEDIDRLVRAQSDPYPNAWTHHRGRRLRIVEAHVSQGIYGGTPGRVFIHEGDGMAIVSGPNAHLGRNRALVIDAVRTEDDDRTIPAAEYFPRGGGYLTDAP</sequence>
<keyword evidence="3" id="KW-0808">Transferase</keyword>
<comment type="caution">
    <text evidence="3">The sequence shown here is derived from an EMBL/GenBank/DDBJ whole genome shotgun (WGS) entry which is preliminary data.</text>
</comment>
<dbReference type="CDD" id="cd08369">
    <property type="entry name" value="FMT_core"/>
    <property type="match status" value="1"/>
</dbReference>
<dbReference type="InterPro" id="IPR002376">
    <property type="entry name" value="Formyl_transf_N"/>
</dbReference>
<dbReference type="SUPFAM" id="SSF50486">
    <property type="entry name" value="FMT C-terminal domain-like"/>
    <property type="match status" value="1"/>
</dbReference>
<proteinExistence type="predicted"/>
<dbReference type="InterPro" id="IPR005793">
    <property type="entry name" value="Formyl_trans_C"/>
</dbReference>
<dbReference type="EC" id="2.1.2.9" evidence="3"/>
<dbReference type="PANTHER" id="PTHR11138">
    <property type="entry name" value="METHIONYL-TRNA FORMYLTRANSFERASE"/>
    <property type="match status" value="1"/>
</dbReference>
<dbReference type="InterPro" id="IPR011034">
    <property type="entry name" value="Formyl_transferase-like_C_sf"/>
</dbReference>
<dbReference type="EMBL" id="JAFBBK010000001">
    <property type="protein sequence ID" value="MBM7415246.1"/>
    <property type="molecule type" value="Genomic_DNA"/>
</dbReference>
<feature type="domain" description="Formyl transferase N-terminal" evidence="1">
    <location>
        <begin position="1"/>
        <end position="178"/>
    </location>
</feature>
<accession>A0ABS2KVG0</accession>
<gene>
    <name evidence="3" type="ORF">JOE42_001979</name>
</gene>
<keyword evidence="4" id="KW-1185">Reference proteome</keyword>
<dbReference type="Pfam" id="PF02911">
    <property type="entry name" value="Formyl_trans_C"/>
    <property type="match status" value="1"/>
</dbReference>
<evidence type="ECO:0000313" key="4">
    <source>
        <dbReference type="Proteomes" id="UP000703038"/>
    </source>
</evidence>
<reference evidence="3 4" key="1">
    <citation type="submission" date="2021-01" db="EMBL/GenBank/DDBJ databases">
        <title>Genomics of switchgrass bacterial isolates.</title>
        <authorList>
            <person name="Shade A."/>
        </authorList>
    </citation>
    <scope>NUCLEOTIDE SEQUENCE [LARGE SCALE GENOMIC DNA]</scope>
    <source>
        <strain evidence="3 4">PvP111</strain>
    </source>
</reference>
<protein>
    <submittedName>
        <fullName evidence="3">Methionyl-tRNA formyltransferase</fullName>
        <ecNumber evidence="3">2.1.2.9</ecNumber>
    </submittedName>
</protein>
<dbReference type="RefSeq" id="WP_204868261.1">
    <property type="nucleotide sequence ID" value="NZ_JAFBBK010000001.1"/>
</dbReference>
<dbReference type="Gene3D" id="3.40.50.12230">
    <property type="match status" value="1"/>
</dbReference>
<dbReference type="GO" id="GO:0004479">
    <property type="term" value="F:methionyl-tRNA formyltransferase activity"/>
    <property type="evidence" value="ECO:0007669"/>
    <property type="project" value="UniProtKB-EC"/>
</dbReference>
<evidence type="ECO:0000259" key="2">
    <source>
        <dbReference type="Pfam" id="PF02911"/>
    </source>
</evidence>
<organism evidence="3 4">
    <name type="scientific">Rhodococcoides corynebacterioides</name>
    <dbReference type="NCBI Taxonomy" id="53972"/>
    <lineage>
        <taxon>Bacteria</taxon>
        <taxon>Bacillati</taxon>
        <taxon>Actinomycetota</taxon>
        <taxon>Actinomycetes</taxon>
        <taxon>Mycobacteriales</taxon>
        <taxon>Nocardiaceae</taxon>
        <taxon>Rhodococcoides</taxon>
    </lineage>
</organism>
<dbReference type="InterPro" id="IPR036477">
    <property type="entry name" value="Formyl_transf_N_sf"/>
</dbReference>
<name>A0ABS2KVG0_9NOCA</name>
<feature type="domain" description="Formyl transferase C-terminal" evidence="2">
    <location>
        <begin position="206"/>
        <end position="276"/>
    </location>
</feature>
<dbReference type="Proteomes" id="UP000703038">
    <property type="component" value="Unassembled WGS sequence"/>
</dbReference>